<accession>A0A8T1C168</accession>
<gene>
    <name evidence="1" type="ORF">PC117_g18295</name>
</gene>
<dbReference type="AlphaFoldDB" id="A0A8T1C168"/>
<dbReference type="Proteomes" id="UP000736787">
    <property type="component" value="Unassembled WGS sequence"/>
</dbReference>
<dbReference type="EMBL" id="RCMK01000729">
    <property type="protein sequence ID" value="KAG2914488.1"/>
    <property type="molecule type" value="Genomic_DNA"/>
</dbReference>
<comment type="caution">
    <text evidence="1">The sequence shown here is derived from an EMBL/GenBank/DDBJ whole genome shotgun (WGS) entry which is preliminary data.</text>
</comment>
<evidence type="ECO:0000313" key="2">
    <source>
        <dbReference type="Proteomes" id="UP000736787"/>
    </source>
</evidence>
<evidence type="ECO:0000313" key="1">
    <source>
        <dbReference type="EMBL" id="KAG2914488.1"/>
    </source>
</evidence>
<reference evidence="1" key="1">
    <citation type="submission" date="2018-10" db="EMBL/GenBank/DDBJ databases">
        <title>Effector identification in a new, highly contiguous assembly of the strawberry crown rot pathogen Phytophthora cactorum.</title>
        <authorList>
            <person name="Armitage A.D."/>
            <person name="Nellist C.F."/>
            <person name="Bates H."/>
            <person name="Vickerstaff R.J."/>
            <person name="Harrison R.J."/>
        </authorList>
    </citation>
    <scope>NUCLEOTIDE SEQUENCE</scope>
    <source>
        <strain evidence="1">4040</strain>
    </source>
</reference>
<proteinExistence type="predicted"/>
<name>A0A8T1C168_9STRA</name>
<sequence>MVRLNSRSLLRLTPELVNIEVNLPFYARVREICQDNVTLRGFEGEEGNVDRGVAENLVEHTELNSDEWSSGDFKDLEELIV</sequence>
<dbReference type="VEuPathDB" id="FungiDB:PC110_g11889"/>
<organism evidence="1 2">
    <name type="scientific">Phytophthora cactorum</name>
    <dbReference type="NCBI Taxonomy" id="29920"/>
    <lineage>
        <taxon>Eukaryota</taxon>
        <taxon>Sar</taxon>
        <taxon>Stramenopiles</taxon>
        <taxon>Oomycota</taxon>
        <taxon>Peronosporomycetes</taxon>
        <taxon>Peronosporales</taxon>
        <taxon>Peronosporaceae</taxon>
        <taxon>Phytophthora</taxon>
    </lineage>
</organism>
<protein>
    <submittedName>
        <fullName evidence="1">Uncharacterized protein</fullName>
    </submittedName>
</protein>